<keyword evidence="12" id="KW-1003">Cell membrane</keyword>
<dbReference type="SUPFAM" id="SSF143631">
    <property type="entry name" value="ApbE-like"/>
    <property type="match status" value="1"/>
</dbReference>
<evidence type="ECO:0000256" key="7">
    <source>
        <dbReference type="ARBA" id="ARBA00022842"/>
    </source>
</evidence>
<comment type="cofactor">
    <cofactor evidence="11">
        <name>Mg(2+)</name>
        <dbReference type="ChEBI" id="CHEBI:18420"/>
    </cofactor>
    <cofactor evidence="11">
        <name>Mn(2+)</name>
        <dbReference type="ChEBI" id="CHEBI:29035"/>
    </cofactor>
    <text evidence="11">Magnesium. Can also use manganese.</text>
</comment>
<dbReference type="Gene3D" id="3.10.520.10">
    <property type="entry name" value="ApbE-like domains"/>
    <property type="match status" value="1"/>
</dbReference>
<evidence type="ECO:0000256" key="11">
    <source>
        <dbReference type="PIRSR" id="PIRSR006268-2"/>
    </source>
</evidence>
<keyword evidence="12" id="KW-0997">Cell inner membrane</keyword>
<evidence type="ECO:0000313" key="13">
    <source>
        <dbReference type="EMBL" id="GET19997.1"/>
    </source>
</evidence>
<dbReference type="PROSITE" id="PS51257">
    <property type="entry name" value="PROKAR_LIPOPROTEIN"/>
    <property type="match status" value="1"/>
</dbReference>
<dbReference type="PANTHER" id="PTHR30040:SF2">
    <property type="entry name" value="FAD:PROTEIN FMN TRANSFERASE"/>
    <property type="match status" value="1"/>
</dbReference>
<evidence type="ECO:0000256" key="4">
    <source>
        <dbReference type="ARBA" id="ARBA00022679"/>
    </source>
</evidence>
<dbReference type="AlphaFoldDB" id="A0A2P8CK80"/>
<gene>
    <name evidence="14" type="ORF">CLV93_101334</name>
    <name evidence="13" type="ORF">JCM18694_02430</name>
</gene>
<comment type="caution">
    <text evidence="14">The sequence shown here is derived from an EMBL/GenBank/DDBJ whole genome shotgun (WGS) entry which is preliminary data.</text>
</comment>
<evidence type="ECO:0000313" key="16">
    <source>
        <dbReference type="Proteomes" id="UP000396862"/>
    </source>
</evidence>
<feature type="binding site" evidence="11">
    <location>
        <position position="288"/>
    </location>
    <ligand>
        <name>Mg(2+)</name>
        <dbReference type="ChEBI" id="CHEBI:18420"/>
    </ligand>
</feature>
<evidence type="ECO:0000256" key="1">
    <source>
        <dbReference type="ARBA" id="ARBA00011955"/>
    </source>
</evidence>
<dbReference type="InterPro" id="IPR024932">
    <property type="entry name" value="ApbE"/>
</dbReference>
<proteinExistence type="inferred from homology"/>
<evidence type="ECO:0000256" key="2">
    <source>
        <dbReference type="ARBA" id="ARBA00016337"/>
    </source>
</evidence>
<comment type="function">
    <text evidence="12">Flavin transferase that catalyzes the transfer of the FMN moiety of FAD and its covalent binding to the hydroxyl group of a threonine residue in a target flavoprotein.</text>
</comment>
<comment type="similarity">
    <text evidence="10 12">Belongs to the ApbE family.</text>
</comment>
<keyword evidence="4 10" id="KW-0808">Transferase</keyword>
<feature type="signal peptide" evidence="12">
    <location>
        <begin position="1"/>
        <end position="20"/>
    </location>
</feature>
<feature type="binding site" evidence="11">
    <location>
        <position position="166"/>
    </location>
    <ligand>
        <name>Mg(2+)</name>
        <dbReference type="ChEBI" id="CHEBI:18420"/>
    </ligand>
</feature>
<dbReference type="PANTHER" id="PTHR30040">
    <property type="entry name" value="THIAMINE BIOSYNTHESIS LIPOPROTEIN APBE"/>
    <property type="match status" value="1"/>
</dbReference>
<dbReference type="EC" id="2.7.1.180" evidence="1 10"/>
<evidence type="ECO:0000256" key="8">
    <source>
        <dbReference type="ARBA" id="ARBA00031306"/>
    </source>
</evidence>
<feature type="binding site" evidence="11">
    <location>
        <position position="284"/>
    </location>
    <ligand>
        <name>Mg(2+)</name>
        <dbReference type="ChEBI" id="CHEBI:18420"/>
    </ligand>
</feature>
<evidence type="ECO:0000256" key="5">
    <source>
        <dbReference type="ARBA" id="ARBA00022723"/>
    </source>
</evidence>
<keyword evidence="16" id="KW-1185">Reference proteome</keyword>
<accession>A0A2P8CK80</accession>
<dbReference type="RefSeq" id="WP_106540428.1">
    <property type="nucleotide sequence ID" value="NZ_BLAU01000001.1"/>
</dbReference>
<keyword evidence="12 14" id="KW-0449">Lipoprotein</keyword>
<evidence type="ECO:0000256" key="6">
    <source>
        <dbReference type="ARBA" id="ARBA00022827"/>
    </source>
</evidence>
<dbReference type="GO" id="GO:0005886">
    <property type="term" value="C:plasma membrane"/>
    <property type="evidence" value="ECO:0007669"/>
    <property type="project" value="UniProtKB-SubCell"/>
</dbReference>
<dbReference type="EMBL" id="BLAU01000001">
    <property type="protein sequence ID" value="GET19997.1"/>
    <property type="molecule type" value="Genomic_DNA"/>
</dbReference>
<evidence type="ECO:0000256" key="10">
    <source>
        <dbReference type="PIRNR" id="PIRNR006268"/>
    </source>
</evidence>
<organism evidence="14 15">
    <name type="scientific">Prolixibacter denitrificans</name>
    <dbReference type="NCBI Taxonomy" id="1541063"/>
    <lineage>
        <taxon>Bacteria</taxon>
        <taxon>Pseudomonadati</taxon>
        <taxon>Bacteroidota</taxon>
        <taxon>Bacteroidia</taxon>
        <taxon>Marinilabiliales</taxon>
        <taxon>Prolixibacteraceae</taxon>
        <taxon>Prolixibacter</taxon>
    </lineage>
</organism>
<feature type="chain" id="PRO_5015023545" description="FAD:protein FMN transferase" evidence="12">
    <location>
        <begin position="21"/>
        <end position="335"/>
    </location>
</feature>
<comment type="subcellular location">
    <subcellularLocation>
        <location evidence="12">Cell inner membrane</location>
        <topology evidence="12">Lipid-anchor</topology>
        <orientation evidence="12">Periplasmic side</orientation>
    </subcellularLocation>
</comment>
<evidence type="ECO:0000256" key="3">
    <source>
        <dbReference type="ARBA" id="ARBA00022630"/>
    </source>
</evidence>
<sequence>MKKITLLALFVGLLIMAGCAPKTQKYVYNEGTVYTTLYHFIYSSPNGKDFKDSIELKMNEFGNSLSTFIPTSTISRINKNDSTVKVDPYFRKCFLKAEEVSKKTNGAFDMTVAPLVNAWGFGFTKKDSISPGLIDSLMKTVGYQKVKLVGDKIVKENPNTMLDASAISKGEAVDMVCDYLASHGCKNYMVEIGGEVRAYGVNAKGETWRIGINKPNNKGLYDDNDLEDVIHLNDKALATSGNYRNFYVKDGKRYAHTIDPHTGYPVQHSLLSSSVLANNCMTADAYATAFMVLGVEKAKKIVENDPNLEAYFIYAGDNNMNMVWYSKGFKNLIIK</sequence>
<evidence type="ECO:0000256" key="9">
    <source>
        <dbReference type="ARBA" id="ARBA00048540"/>
    </source>
</evidence>
<evidence type="ECO:0000313" key="14">
    <source>
        <dbReference type="EMBL" id="PSK85378.1"/>
    </source>
</evidence>
<dbReference type="Pfam" id="PF02424">
    <property type="entry name" value="ApbE"/>
    <property type="match status" value="1"/>
</dbReference>
<keyword evidence="12" id="KW-0472">Membrane</keyword>
<evidence type="ECO:0000313" key="15">
    <source>
        <dbReference type="Proteomes" id="UP000240621"/>
    </source>
</evidence>
<dbReference type="GO" id="GO:0016740">
    <property type="term" value="F:transferase activity"/>
    <property type="evidence" value="ECO:0007669"/>
    <property type="project" value="UniProtKB-UniRule"/>
</dbReference>
<reference evidence="13 16" key="2">
    <citation type="submission" date="2019-10" db="EMBL/GenBank/DDBJ databases">
        <title>Prolixibacter strains distinguished by the presence of nitrate reductase genes were adept at nitrate-dependent anaerobic corrosion of metallic iron and carbon steel.</title>
        <authorList>
            <person name="Iino T."/>
            <person name="Shono N."/>
            <person name="Ito K."/>
            <person name="Nakamura R."/>
            <person name="Sueoka K."/>
            <person name="Harayama S."/>
            <person name="Ohkuma M."/>
        </authorList>
    </citation>
    <scope>NUCLEOTIDE SEQUENCE [LARGE SCALE GENOMIC DNA]</scope>
    <source>
        <strain evidence="13 16">MIC1-1</strain>
    </source>
</reference>
<dbReference type="OrthoDB" id="9778595at2"/>
<dbReference type="GO" id="GO:0046872">
    <property type="term" value="F:metal ion binding"/>
    <property type="evidence" value="ECO:0007669"/>
    <property type="project" value="UniProtKB-UniRule"/>
</dbReference>
<keyword evidence="12" id="KW-0732">Signal</keyword>
<dbReference type="EMBL" id="PYGC01000001">
    <property type="protein sequence ID" value="PSK85378.1"/>
    <property type="molecule type" value="Genomic_DNA"/>
</dbReference>
<keyword evidence="5 10" id="KW-0479">Metal-binding</keyword>
<name>A0A2P8CK80_9BACT</name>
<dbReference type="PIRSF" id="PIRSF006268">
    <property type="entry name" value="ApbE"/>
    <property type="match status" value="1"/>
</dbReference>
<keyword evidence="7 10" id="KW-0460">Magnesium</keyword>
<dbReference type="Proteomes" id="UP000396862">
    <property type="component" value="Unassembled WGS sequence"/>
</dbReference>
<dbReference type="Proteomes" id="UP000240621">
    <property type="component" value="Unassembled WGS sequence"/>
</dbReference>
<dbReference type="InterPro" id="IPR003374">
    <property type="entry name" value="ApbE-like_sf"/>
</dbReference>
<protein>
    <recommendedName>
        <fullName evidence="2 10">FAD:protein FMN transferase</fullName>
        <ecNumber evidence="1 10">2.7.1.180</ecNumber>
    </recommendedName>
    <alternativeName>
        <fullName evidence="8 10">Flavin transferase</fullName>
    </alternativeName>
</protein>
<comment type="catalytic activity">
    <reaction evidence="9 10 12">
        <text>L-threonyl-[protein] + FAD = FMN-L-threonyl-[protein] + AMP + H(+)</text>
        <dbReference type="Rhea" id="RHEA:36847"/>
        <dbReference type="Rhea" id="RHEA-COMP:11060"/>
        <dbReference type="Rhea" id="RHEA-COMP:11061"/>
        <dbReference type="ChEBI" id="CHEBI:15378"/>
        <dbReference type="ChEBI" id="CHEBI:30013"/>
        <dbReference type="ChEBI" id="CHEBI:57692"/>
        <dbReference type="ChEBI" id="CHEBI:74257"/>
        <dbReference type="ChEBI" id="CHEBI:456215"/>
        <dbReference type="EC" id="2.7.1.180"/>
    </reaction>
</comment>
<keyword evidence="6 10" id="KW-0274">FAD</keyword>
<keyword evidence="3 10" id="KW-0285">Flavoprotein</keyword>
<reference evidence="14 15" key="1">
    <citation type="submission" date="2018-03" db="EMBL/GenBank/DDBJ databases">
        <title>Genomic Encyclopedia of Archaeal and Bacterial Type Strains, Phase II (KMG-II): from individual species to whole genera.</title>
        <authorList>
            <person name="Goeker M."/>
        </authorList>
    </citation>
    <scope>NUCLEOTIDE SEQUENCE [LARGE SCALE GENOMIC DNA]</scope>
    <source>
        <strain evidence="14 15">DSM 27267</strain>
    </source>
</reference>
<evidence type="ECO:0000256" key="12">
    <source>
        <dbReference type="RuleBase" id="RU363002"/>
    </source>
</evidence>